<evidence type="ECO:0000313" key="2">
    <source>
        <dbReference type="EMBL" id="SIQ82740.1"/>
    </source>
</evidence>
<reference evidence="3" key="1">
    <citation type="submission" date="2017-01" db="EMBL/GenBank/DDBJ databases">
        <authorList>
            <person name="Varghese N."/>
            <person name="Submissions S."/>
        </authorList>
    </citation>
    <scope>NUCLEOTIDE SEQUENCE [LARGE SCALE GENOMIC DNA]</scope>
    <source>
        <strain evidence="3">CGMCC 1.7737</strain>
    </source>
</reference>
<protein>
    <submittedName>
        <fullName evidence="2">Uncharacterized protein</fullName>
    </submittedName>
</protein>
<dbReference type="EMBL" id="FTNO01000001">
    <property type="protein sequence ID" value="SIQ82740.1"/>
    <property type="molecule type" value="Genomic_DNA"/>
</dbReference>
<dbReference type="Proteomes" id="UP000186914">
    <property type="component" value="Unassembled WGS sequence"/>
</dbReference>
<dbReference type="InterPro" id="IPR055894">
    <property type="entry name" value="DUF7471"/>
</dbReference>
<dbReference type="Pfam" id="PF24283">
    <property type="entry name" value="DUF7471"/>
    <property type="match status" value="1"/>
</dbReference>
<name>A0A1N6VY37_9EURY</name>
<organism evidence="2 3">
    <name type="scientific">Haladaptatus litoreus</name>
    <dbReference type="NCBI Taxonomy" id="553468"/>
    <lineage>
        <taxon>Archaea</taxon>
        <taxon>Methanobacteriati</taxon>
        <taxon>Methanobacteriota</taxon>
        <taxon>Stenosarchaea group</taxon>
        <taxon>Halobacteria</taxon>
        <taxon>Halobacteriales</taxon>
        <taxon>Haladaptataceae</taxon>
        <taxon>Haladaptatus</taxon>
    </lineage>
</organism>
<evidence type="ECO:0000313" key="3">
    <source>
        <dbReference type="Proteomes" id="UP000186914"/>
    </source>
</evidence>
<keyword evidence="1" id="KW-0472">Membrane</keyword>
<accession>A0A1N6VY37</accession>
<keyword evidence="1" id="KW-0812">Transmembrane</keyword>
<dbReference type="RefSeq" id="WP_076427703.1">
    <property type="nucleotide sequence ID" value="NZ_FTNO01000001.1"/>
</dbReference>
<keyword evidence="3" id="KW-1185">Reference proteome</keyword>
<dbReference type="AlphaFoldDB" id="A0A1N6VY37"/>
<keyword evidence="1" id="KW-1133">Transmembrane helix</keyword>
<feature type="transmembrane region" description="Helical" evidence="1">
    <location>
        <begin position="85"/>
        <end position="102"/>
    </location>
</feature>
<proteinExistence type="predicted"/>
<sequence>MVSAFHPLHSLAGSGELMLPTVLALSAVGSVFVLALALLAFRQRRTLPYLLVALAFGALAGQTLMGGLTTVNYVAEGTHHLVEHILDVVIIVLLVGAVYYARSVETKQSNQR</sequence>
<gene>
    <name evidence="2" type="ORF">SAMN05421858_0531</name>
</gene>
<feature type="transmembrane region" description="Helical" evidence="1">
    <location>
        <begin position="17"/>
        <end position="40"/>
    </location>
</feature>
<evidence type="ECO:0000256" key="1">
    <source>
        <dbReference type="SAM" id="Phobius"/>
    </source>
</evidence>
<feature type="transmembrane region" description="Helical" evidence="1">
    <location>
        <begin position="47"/>
        <end position="65"/>
    </location>
</feature>